<evidence type="ECO:0000259" key="4">
    <source>
        <dbReference type="PROSITE" id="PS51118"/>
    </source>
</evidence>
<dbReference type="EMBL" id="JACHWX010000002">
    <property type="protein sequence ID" value="MBB3054323.1"/>
    <property type="molecule type" value="Genomic_DNA"/>
</dbReference>
<dbReference type="InterPro" id="IPR002577">
    <property type="entry name" value="HTH_HxlR"/>
</dbReference>
<proteinExistence type="predicted"/>
<evidence type="ECO:0000256" key="2">
    <source>
        <dbReference type="ARBA" id="ARBA00023125"/>
    </source>
</evidence>
<keyword evidence="1" id="KW-0805">Transcription regulation</keyword>
<dbReference type="InterPro" id="IPR036390">
    <property type="entry name" value="WH_DNA-bd_sf"/>
</dbReference>
<sequence length="122" mass="14140">MRKTTSTNFSNETELAAICPMHNVMRVLGGRWKIALLYFIHQGHHRFGLLQKKMPFITTKMLSAQLKELEQDELVNRKIYAEMPPRVEYSLTEKAQTLLPVLEDLYNWGEQYITASGINIAK</sequence>
<dbReference type="PANTHER" id="PTHR33204:SF29">
    <property type="entry name" value="TRANSCRIPTIONAL REGULATOR"/>
    <property type="match status" value="1"/>
</dbReference>
<evidence type="ECO:0000313" key="6">
    <source>
        <dbReference type="Proteomes" id="UP000539265"/>
    </source>
</evidence>
<keyword evidence="6" id="KW-1185">Reference proteome</keyword>
<keyword evidence="2 5" id="KW-0238">DNA-binding</keyword>
<dbReference type="PROSITE" id="PS51118">
    <property type="entry name" value="HTH_HXLR"/>
    <property type="match status" value="1"/>
</dbReference>
<dbReference type="InterPro" id="IPR036388">
    <property type="entry name" value="WH-like_DNA-bd_sf"/>
</dbReference>
<gene>
    <name evidence="5" type="ORF">FHS11_000733</name>
</gene>
<dbReference type="Gene3D" id="1.10.10.10">
    <property type="entry name" value="Winged helix-like DNA-binding domain superfamily/Winged helix DNA-binding domain"/>
    <property type="match status" value="1"/>
</dbReference>
<dbReference type="OrthoDB" id="7678715at2"/>
<dbReference type="Proteomes" id="UP000539265">
    <property type="component" value="Unassembled WGS sequence"/>
</dbReference>
<dbReference type="RefSeq" id="WP_157750775.1">
    <property type="nucleotide sequence ID" value="NZ_AP017313.1"/>
</dbReference>
<feature type="domain" description="HTH hxlR-type" evidence="4">
    <location>
        <begin position="19"/>
        <end position="117"/>
    </location>
</feature>
<evidence type="ECO:0000313" key="5">
    <source>
        <dbReference type="EMBL" id="MBB3054323.1"/>
    </source>
</evidence>
<keyword evidence="3" id="KW-0804">Transcription</keyword>
<dbReference type="PANTHER" id="PTHR33204">
    <property type="entry name" value="TRANSCRIPTIONAL REGULATOR, MARR FAMILY"/>
    <property type="match status" value="1"/>
</dbReference>
<dbReference type="GO" id="GO:0003677">
    <property type="term" value="F:DNA binding"/>
    <property type="evidence" value="ECO:0007669"/>
    <property type="project" value="UniProtKB-KW"/>
</dbReference>
<evidence type="ECO:0000256" key="1">
    <source>
        <dbReference type="ARBA" id="ARBA00023015"/>
    </source>
</evidence>
<evidence type="ECO:0000256" key="3">
    <source>
        <dbReference type="ARBA" id="ARBA00023163"/>
    </source>
</evidence>
<reference evidence="5" key="1">
    <citation type="submission" date="2020-08" db="EMBL/GenBank/DDBJ databases">
        <title>Genomic Encyclopedia of Type Strains, Phase III (KMG-III): the genomes of soil and plant-associated and newly described type strains.</title>
        <authorList>
            <person name="Whitman W."/>
        </authorList>
    </citation>
    <scope>NUCLEOTIDE SEQUENCE [LARGE SCALE GENOMIC DNA]</scope>
    <source>
        <strain evidence="5">CECT 8628</strain>
    </source>
</reference>
<accession>A0A839SAQ2</accession>
<comment type="caution">
    <text evidence="5">The sequence shown here is derived from an EMBL/GenBank/DDBJ whole genome shotgun (WGS) entry which is preliminary data.</text>
</comment>
<dbReference type="AlphaFoldDB" id="A0A839SAQ2"/>
<dbReference type="Pfam" id="PF01638">
    <property type="entry name" value="HxlR"/>
    <property type="match status" value="1"/>
</dbReference>
<dbReference type="SUPFAM" id="SSF46785">
    <property type="entry name" value="Winged helix' DNA-binding domain"/>
    <property type="match status" value="1"/>
</dbReference>
<name>A0A839SAQ2_9SPHI</name>
<organism evidence="5 6">
    <name type="scientific">Mucilaginibacter gotjawali</name>
    <dbReference type="NCBI Taxonomy" id="1550579"/>
    <lineage>
        <taxon>Bacteria</taxon>
        <taxon>Pseudomonadati</taxon>
        <taxon>Bacteroidota</taxon>
        <taxon>Sphingobacteriia</taxon>
        <taxon>Sphingobacteriales</taxon>
        <taxon>Sphingobacteriaceae</taxon>
        <taxon>Mucilaginibacter</taxon>
    </lineage>
</organism>
<protein>
    <submittedName>
        <fullName evidence="5">DNA-binding HxlR family transcriptional regulator</fullName>
    </submittedName>
</protein>